<evidence type="ECO:0000256" key="1">
    <source>
        <dbReference type="ARBA" id="ARBA00005417"/>
    </source>
</evidence>
<dbReference type="InterPro" id="IPR050153">
    <property type="entry name" value="Metal_Ion_Import_ABC"/>
</dbReference>
<evidence type="ECO:0000313" key="7">
    <source>
        <dbReference type="Proteomes" id="UP001515100"/>
    </source>
</evidence>
<comment type="similarity">
    <text evidence="1">Belongs to the ABC transporter superfamily.</text>
</comment>
<dbReference type="GO" id="GO:0005524">
    <property type="term" value="F:ATP binding"/>
    <property type="evidence" value="ECO:0007669"/>
    <property type="project" value="UniProtKB-KW"/>
</dbReference>
<dbReference type="SUPFAM" id="SSF52540">
    <property type="entry name" value="P-loop containing nucleoside triphosphate hydrolases"/>
    <property type="match status" value="1"/>
</dbReference>
<evidence type="ECO:0000256" key="3">
    <source>
        <dbReference type="ARBA" id="ARBA00022741"/>
    </source>
</evidence>
<evidence type="ECO:0000259" key="5">
    <source>
        <dbReference type="PROSITE" id="PS50893"/>
    </source>
</evidence>
<dbReference type="PANTHER" id="PTHR42734:SF5">
    <property type="entry name" value="IRON TRANSPORT SYSTEM ATP-BINDING PROTEIN HI_0361-RELATED"/>
    <property type="match status" value="1"/>
</dbReference>
<keyword evidence="7" id="KW-1185">Reference proteome</keyword>
<dbReference type="InterPro" id="IPR017871">
    <property type="entry name" value="ABC_transporter-like_CS"/>
</dbReference>
<reference evidence="6" key="1">
    <citation type="submission" date="2019-09" db="EMBL/GenBank/DDBJ databases">
        <authorList>
            <person name="Li J."/>
        </authorList>
    </citation>
    <scope>NUCLEOTIDE SEQUENCE [LARGE SCALE GENOMIC DNA]</scope>
    <source>
        <strain evidence="6">NRBC 14897</strain>
    </source>
</reference>
<dbReference type="InterPro" id="IPR003439">
    <property type="entry name" value="ABC_transporter-like_ATP-bd"/>
</dbReference>
<keyword evidence="4 6" id="KW-0067">ATP-binding</keyword>
<dbReference type="InterPro" id="IPR003593">
    <property type="entry name" value="AAA+_ATPase"/>
</dbReference>
<accession>A0A641APP6</accession>
<dbReference type="PANTHER" id="PTHR42734">
    <property type="entry name" value="METAL TRANSPORT SYSTEM ATP-BINDING PROTEIN TM_0124-RELATED"/>
    <property type="match status" value="1"/>
</dbReference>
<dbReference type="PROSITE" id="PS50893">
    <property type="entry name" value="ABC_TRANSPORTER_2"/>
    <property type="match status" value="1"/>
</dbReference>
<evidence type="ECO:0000256" key="4">
    <source>
        <dbReference type="ARBA" id="ARBA00022840"/>
    </source>
</evidence>
<evidence type="ECO:0000256" key="2">
    <source>
        <dbReference type="ARBA" id="ARBA00022448"/>
    </source>
</evidence>
<dbReference type="Proteomes" id="UP001515100">
    <property type="component" value="Unassembled WGS sequence"/>
</dbReference>
<keyword evidence="2" id="KW-0813">Transport</keyword>
<proteinExistence type="inferred from homology"/>
<protein>
    <submittedName>
        <fullName evidence="6">ATP-binding cassette domain-containing protein</fullName>
    </submittedName>
</protein>
<feature type="domain" description="ABC transporter" evidence="5">
    <location>
        <begin position="21"/>
        <end position="225"/>
    </location>
</feature>
<organism evidence="6 7">
    <name type="scientific">Aeromicrobium fastidiosum</name>
    <dbReference type="NCBI Taxonomy" id="52699"/>
    <lineage>
        <taxon>Bacteria</taxon>
        <taxon>Bacillati</taxon>
        <taxon>Actinomycetota</taxon>
        <taxon>Actinomycetes</taxon>
        <taxon>Propionibacteriales</taxon>
        <taxon>Nocardioidaceae</taxon>
        <taxon>Aeromicrobium</taxon>
    </lineage>
</organism>
<dbReference type="AlphaFoldDB" id="A0A641APP6"/>
<dbReference type="EMBL" id="SDPP02000001">
    <property type="protein sequence ID" value="KAA1380060.1"/>
    <property type="molecule type" value="Genomic_DNA"/>
</dbReference>
<name>A0A641APP6_9ACTN</name>
<dbReference type="Pfam" id="PF00005">
    <property type="entry name" value="ABC_tran"/>
    <property type="match status" value="1"/>
</dbReference>
<gene>
    <name evidence="6" type="ORF">ESP62_002315</name>
</gene>
<dbReference type="SMART" id="SM00382">
    <property type="entry name" value="AAA"/>
    <property type="match status" value="1"/>
</dbReference>
<dbReference type="Gene3D" id="3.40.50.300">
    <property type="entry name" value="P-loop containing nucleotide triphosphate hydrolases"/>
    <property type="match status" value="1"/>
</dbReference>
<dbReference type="PROSITE" id="PS00211">
    <property type="entry name" value="ABC_TRANSPORTER_1"/>
    <property type="match status" value="1"/>
</dbReference>
<dbReference type="GO" id="GO:0016887">
    <property type="term" value="F:ATP hydrolysis activity"/>
    <property type="evidence" value="ECO:0007669"/>
    <property type="project" value="InterPro"/>
</dbReference>
<dbReference type="InterPro" id="IPR027417">
    <property type="entry name" value="P-loop_NTPase"/>
</dbReference>
<comment type="caution">
    <text evidence="6">The sequence shown here is derived from an EMBL/GenBank/DDBJ whole genome shotgun (WGS) entry which is preliminary data.</text>
</comment>
<keyword evidence="3" id="KW-0547">Nucleotide-binding</keyword>
<dbReference type="OrthoDB" id="5296765at2"/>
<evidence type="ECO:0000313" key="6">
    <source>
        <dbReference type="EMBL" id="KAA1380060.1"/>
    </source>
</evidence>
<sequence length="226" mass="23611">MKSGIIIKSGSVAAMTRHAALRARGLHFSFGDTAVLHDVDLDLPWGAVTAIAGPNGAGKSTLVELLAGVLTLQGGTVDCGEDVALVVQRPAVPDSLPVTVRDVVTMGTWSTRVSRRDRPGRAARQSRVEEALDRVGLADLASRPFARLSGGQRQRVLLAQGIVRQARVFLLDEPAAGLDAASREQTRLLLATAASDGAAVACVTHDEVSIAAADLVIRLDGGRRVG</sequence>